<dbReference type="eggNOG" id="ENOG502SJ6P">
    <property type="taxonomic scope" value="Eukaryota"/>
</dbReference>
<dbReference type="GO" id="GO:0007131">
    <property type="term" value="P:reciprocal meiotic recombination"/>
    <property type="evidence" value="ECO:0007669"/>
    <property type="project" value="TreeGrafter"/>
</dbReference>
<dbReference type="HOGENOM" id="CLU_007792_0_0_1"/>
<dbReference type="PANTHER" id="PTHR31398:SF0">
    <property type="entry name" value="MEIOTIC NUCLEAR DIVISION PROTEIN 1 HOMOLOG"/>
    <property type="match status" value="1"/>
</dbReference>
<dbReference type="InParanoid" id="Q22SH3"/>
<accession>Q22SH3</accession>
<dbReference type="FunCoup" id="Q22SH3">
    <property type="interactions" value="57"/>
</dbReference>
<reference evidence="3" key="1">
    <citation type="journal article" date="2006" name="PLoS Biol.">
        <title>Macronuclear genome sequence of the ciliate Tetrahymena thermophila, a model eukaryote.</title>
        <authorList>
            <person name="Eisen J.A."/>
            <person name="Coyne R.S."/>
            <person name="Wu M."/>
            <person name="Wu D."/>
            <person name="Thiagarajan M."/>
            <person name="Wortman J.R."/>
            <person name="Badger J.H."/>
            <person name="Ren Q."/>
            <person name="Amedeo P."/>
            <person name="Jones K.M."/>
            <person name="Tallon L.J."/>
            <person name="Delcher A.L."/>
            <person name="Salzberg S.L."/>
            <person name="Silva J.C."/>
            <person name="Haas B.J."/>
            <person name="Majoros W.H."/>
            <person name="Farzad M."/>
            <person name="Carlton J.M."/>
            <person name="Smith R.K. Jr."/>
            <person name="Garg J."/>
            <person name="Pearlman R.E."/>
            <person name="Karrer K.M."/>
            <person name="Sun L."/>
            <person name="Manning G."/>
            <person name="Elde N.C."/>
            <person name="Turkewitz A.P."/>
            <person name="Asai D.J."/>
            <person name="Wilkes D.E."/>
            <person name="Wang Y."/>
            <person name="Cai H."/>
            <person name="Collins K."/>
            <person name="Stewart B.A."/>
            <person name="Lee S.R."/>
            <person name="Wilamowska K."/>
            <person name="Weinberg Z."/>
            <person name="Ruzzo W.L."/>
            <person name="Wloga D."/>
            <person name="Gaertig J."/>
            <person name="Frankel J."/>
            <person name="Tsao C.-C."/>
            <person name="Gorovsky M.A."/>
            <person name="Keeling P.J."/>
            <person name="Waller R.F."/>
            <person name="Patron N.J."/>
            <person name="Cherry J.M."/>
            <person name="Stover N.A."/>
            <person name="Krieger C.J."/>
            <person name="del Toro C."/>
            <person name="Ryder H.F."/>
            <person name="Williamson S.C."/>
            <person name="Barbeau R.A."/>
            <person name="Hamilton E.P."/>
            <person name="Orias E."/>
        </authorList>
    </citation>
    <scope>NUCLEOTIDE SEQUENCE [LARGE SCALE GENOMIC DNA]</scope>
    <source>
        <strain evidence="3">SB210</strain>
    </source>
</reference>
<keyword evidence="3" id="KW-1185">Reference proteome</keyword>
<dbReference type="OrthoDB" id="327726at2759"/>
<keyword evidence="1" id="KW-1133">Transmembrane helix</keyword>
<evidence type="ECO:0000256" key="1">
    <source>
        <dbReference type="SAM" id="Phobius"/>
    </source>
</evidence>
<evidence type="ECO:0000313" key="2">
    <source>
        <dbReference type="EMBL" id="EAR87799.3"/>
    </source>
</evidence>
<organism evidence="2 3">
    <name type="scientific">Tetrahymena thermophila (strain SB210)</name>
    <dbReference type="NCBI Taxonomy" id="312017"/>
    <lineage>
        <taxon>Eukaryota</taxon>
        <taxon>Sar</taxon>
        <taxon>Alveolata</taxon>
        <taxon>Ciliophora</taxon>
        <taxon>Intramacronucleata</taxon>
        <taxon>Oligohymenophorea</taxon>
        <taxon>Hymenostomatida</taxon>
        <taxon>Tetrahymenina</taxon>
        <taxon>Tetrahymenidae</taxon>
        <taxon>Tetrahymena</taxon>
    </lineage>
</organism>
<sequence>MLKKFIPYYFLKEIDIFGTPVTLNYNKDSQYRTYFGGSVTICCICIIILLCISTIQTLFAKTQVTFVQSQNYSVSPSLLEFDHNDFMIAVQYDQPNFIQRPFVNITLQQRHYHRNLDGTTTSQNTTIYLEPCTLDHFRNLPSFNFNWTYAFQLDNLSNFLCLPKGIKYQIGGIFENEDFYFLKFSITYCTNSTYQNPKNPWNPICERPEVIQANQLQNSRVRFFISNNILNPEKATNSITSFLDSQIFNIQQGKMYTTANLYINSQTLITDQSIFPIQDIETQNLLQFKRSETWQQNAVGNFTNFCEVFFERSYYSTIANKSYLKLVQVVSYIGGFSQVFILISAFIVSKYNGYIFCIELANKLYDFDIHEDSVSKGKRSNKLDSHHRIQNHLQIQNSSPLNYQKDEQAYQKSSWSHYNLQSKFTCSNIQLNKNLLTTSTLQNIRNDNPFNNNLNLQTAEQDNHLDQMKKIQTEKEITLKNYKNTDFVLDSKINQKQTPNDIQIYENSNADVDNQQISLRKESLNQEKSIHIESVNQTNQFQQTKKDTIQFDEFNQDLQVKNEFNFTNRIQAISEQKNIQDDEKQITQTEPFFQRKESEILDTKTNNNNGQFTSRKNLYQYSESTPKGQVRRAVNSFGRAARSMTKIVQQKFGGAAEQFLEKEFKSIIEREKKIWLNFKYIVNQLTCGKFFQSEHVKLIDKAKNQVSEDLDIFTILDRQKEVEKMKKLFFNDDQQVLFNFFPKPLISISKDNTVLSMKQIKQEQIDLEQSVNKVQKQKKKLNISFKNIGTIAKAIVKFKKGRNSTMSNYQRLFNHYKKLTRNSETNNPEAGLNKKLIELLGDEMRNIFEVAVIMDQKPHENKQVQQLPLSQFYIERKQSRENDIHTEQNINLENLHKITESNQQQTDQNSSKLITFNDLSIQSSNTNNKNQQNDISIQISSNKDQQNDIQNNHKDLDNIQIQNQNEDSDDQKVQKAIDIQEKLSQNIQNSNKN</sequence>
<dbReference type="Proteomes" id="UP000009168">
    <property type="component" value="Unassembled WGS sequence"/>
</dbReference>
<dbReference type="AlphaFoldDB" id="Q22SH3"/>
<evidence type="ECO:0000313" key="3">
    <source>
        <dbReference type="Proteomes" id="UP000009168"/>
    </source>
</evidence>
<keyword evidence="1 2" id="KW-0812">Transmembrane</keyword>
<dbReference type="GeneID" id="7832393"/>
<dbReference type="EMBL" id="GG662845">
    <property type="protein sequence ID" value="EAR87799.3"/>
    <property type="molecule type" value="Genomic_DNA"/>
</dbReference>
<dbReference type="RefSeq" id="XP_001008044.3">
    <property type="nucleotide sequence ID" value="XM_001008044.3"/>
</dbReference>
<dbReference type="PANTHER" id="PTHR31398">
    <property type="entry name" value="MEIOTIC NUCLEAR DIVISION PROTEIN 1 HOMOLOG"/>
    <property type="match status" value="1"/>
</dbReference>
<gene>
    <name evidence="2" type="ORF">TTHERM_00002630</name>
</gene>
<protein>
    <submittedName>
        <fullName evidence="2">Transmembrane protein, putative</fullName>
    </submittedName>
</protein>
<dbReference type="GO" id="GO:0005634">
    <property type="term" value="C:nucleus"/>
    <property type="evidence" value="ECO:0007669"/>
    <property type="project" value="TreeGrafter"/>
</dbReference>
<dbReference type="KEGG" id="tet:TTHERM_00002630"/>
<keyword evidence="1" id="KW-0472">Membrane</keyword>
<feature type="transmembrane region" description="Helical" evidence="1">
    <location>
        <begin position="33"/>
        <end position="52"/>
    </location>
</feature>
<name>Q22SH3_TETTS</name>
<proteinExistence type="predicted"/>